<evidence type="ECO:0000256" key="2">
    <source>
        <dbReference type="ARBA" id="ARBA00023125"/>
    </source>
</evidence>
<keyword evidence="6" id="KW-1185">Reference proteome</keyword>
<evidence type="ECO:0000259" key="4">
    <source>
        <dbReference type="PROSITE" id="PS50977"/>
    </source>
</evidence>
<evidence type="ECO:0000313" key="6">
    <source>
        <dbReference type="Proteomes" id="UP000679749"/>
    </source>
</evidence>
<evidence type="ECO:0000256" key="1">
    <source>
        <dbReference type="ARBA" id="ARBA00022491"/>
    </source>
</evidence>
<organism evidence="5 6">
    <name type="scientific">Neobacillus rhizophilus</name>
    <dbReference type="NCBI Taxonomy" id="2833579"/>
    <lineage>
        <taxon>Bacteria</taxon>
        <taxon>Bacillati</taxon>
        <taxon>Bacillota</taxon>
        <taxon>Bacilli</taxon>
        <taxon>Bacillales</taxon>
        <taxon>Bacillaceae</taxon>
        <taxon>Neobacillus</taxon>
    </lineage>
</organism>
<dbReference type="InterPro" id="IPR009057">
    <property type="entry name" value="Homeodomain-like_sf"/>
</dbReference>
<dbReference type="RefSeq" id="WP_213118848.1">
    <property type="nucleotide sequence ID" value="NZ_JAGYPF010000003.1"/>
</dbReference>
<dbReference type="PRINTS" id="PR00455">
    <property type="entry name" value="HTHTETR"/>
</dbReference>
<gene>
    <name evidence="5" type="ORF">KHA99_18155</name>
</gene>
<sequence>MPPLNEQQLDQNREERREQIKRAALKVFAKRGIIGTKISMIAREAGISQGLTYRYYHSKDELFIDLVKDAMEETAEAFASLENMSGSPVEKIKDLTKKMLDTSNKHSFMLIQQVQTSDEVPNKAKEIVRQYPIPSFIEQLIPVFKKGQAMGEFCTGDPAKLLMLYFSVLSGLMLLPNKDEEGHQVLDVDILMKLIRE</sequence>
<dbReference type="Proteomes" id="UP000679749">
    <property type="component" value="Unassembled WGS sequence"/>
</dbReference>
<dbReference type="SUPFAM" id="SSF46689">
    <property type="entry name" value="Homeodomain-like"/>
    <property type="match status" value="1"/>
</dbReference>
<dbReference type="PANTHER" id="PTHR43479:SF11">
    <property type="entry name" value="ACREF_ENVCD OPERON REPRESSOR-RELATED"/>
    <property type="match status" value="1"/>
</dbReference>
<dbReference type="GO" id="GO:0003677">
    <property type="term" value="F:DNA binding"/>
    <property type="evidence" value="ECO:0007669"/>
    <property type="project" value="UniProtKB-UniRule"/>
</dbReference>
<dbReference type="InterPro" id="IPR050624">
    <property type="entry name" value="HTH-type_Tx_Regulator"/>
</dbReference>
<evidence type="ECO:0000256" key="3">
    <source>
        <dbReference type="PROSITE-ProRule" id="PRU00335"/>
    </source>
</evidence>
<protein>
    <submittedName>
        <fullName evidence="5">TetR/AcrR family transcriptional regulator</fullName>
    </submittedName>
</protein>
<dbReference type="SUPFAM" id="SSF48498">
    <property type="entry name" value="Tetracyclin repressor-like, C-terminal domain"/>
    <property type="match status" value="1"/>
</dbReference>
<keyword evidence="2 3" id="KW-0238">DNA-binding</keyword>
<dbReference type="AlphaFoldDB" id="A0A942U8J1"/>
<feature type="DNA-binding region" description="H-T-H motif" evidence="3">
    <location>
        <begin position="37"/>
        <end position="56"/>
    </location>
</feature>
<dbReference type="InterPro" id="IPR036271">
    <property type="entry name" value="Tet_transcr_reg_TetR-rel_C_sf"/>
</dbReference>
<comment type="caution">
    <text evidence="5">The sequence shown here is derived from an EMBL/GenBank/DDBJ whole genome shotgun (WGS) entry which is preliminary data.</text>
</comment>
<dbReference type="InterPro" id="IPR001647">
    <property type="entry name" value="HTH_TetR"/>
</dbReference>
<dbReference type="PANTHER" id="PTHR43479">
    <property type="entry name" value="ACREF/ENVCD OPERON REPRESSOR-RELATED"/>
    <property type="match status" value="1"/>
</dbReference>
<evidence type="ECO:0000313" key="5">
    <source>
        <dbReference type="EMBL" id="MBS4214376.1"/>
    </source>
</evidence>
<reference evidence="5" key="1">
    <citation type="submission" date="2021-05" db="EMBL/GenBank/DDBJ databases">
        <title>Novel Bacillus species.</title>
        <authorList>
            <person name="Liu G."/>
        </authorList>
    </citation>
    <scope>NUCLEOTIDE SEQUENCE</scope>
    <source>
        <strain evidence="5">FJAT-49825</strain>
    </source>
</reference>
<accession>A0A942U8J1</accession>
<dbReference type="Pfam" id="PF00440">
    <property type="entry name" value="TetR_N"/>
    <property type="match status" value="1"/>
</dbReference>
<dbReference type="PROSITE" id="PS50977">
    <property type="entry name" value="HTH_TETR_2"/>
    <property type="match status" value="1"/>
</dbReference>
<name>A0A942U8J1_9BACI</name>
<dbReference type="EMBL" id="JAGYPF010000003">
    <property type="protein sequence ID" value="MBS4214376.1"/>
    <property type="molecule type" value="Genomic_DNA"/>
</dbReference>
<proteinExistence type="predicted"/>
<keyword evidence="1" id="KW-0678">Repressor</keyword>
<dbReference type="Gene3D" id="1.10.357.10">
    <property type="entry name" value="Tetracycline Repressor, domain 2"/>
    <property type="match status" value="1"/>
</dbReference>
<feature type="domain" description="HTH tetR-type" evidence="4">
    <location>
        <begin position="14"/>
        <end position="74"/>
    </location>
</feature>